<dbReference type="GO" id="GO:0033540">
    <property type="term" value="P:fatty acid beta-oxidation using acyl-CoA oxidase"/>
    <property type="evidence" value="ECO:0007669"/>
    <property type="project" value="TreeGrafter"/>
</dbReference>
<gene>
    <name evidence="16" type="ORF">NQ318_007642</name>
</gene>
<feature type="domain" description="Acyl-CoA oxidase C-terminal" evidence="14">
    <location>
        <begin position="499"/>
        <end position="660"/>
    </location>
</feature>
<dbReference type="GO" id="GO:0016402">
    <property type="term" value="F:pristanoyl-CoA oxidase activity"/>
    <property type="evidence" value="ECO:0007669"/>
    <property type="project" value="TreeGrafter"/>
</dbReference>
<dbReference type="InterPro" id="IPR055060">
    <property type="entry name" value="ACOX_C_alpha1"/>
</dbReference>
<dbReference type="GO" id="GO:0071949">
    <property type="term" value="F:FAD binding"/>
    <property type="evidence" value="ECO:0007669"/>
    <property type="project" value="InterPro"/>
</dbReference>
<dbReference type="InterPro" id="IPR012258">
    <property type="entry name" value="Acyl-CoA_oxidase"/>
</dbReference>
<dbReference type="AlphaFoldDB" id="A0AAV8XGY4"/>
<evidence type="ECO:0000256" key="6">
    <source>
        <dbReference type="ARBA" id="ARBA00022827"/>
    </source>
</evidence>
<evidence type="ECO:0000259" key="15">
    <source>
        <dbReference type="Pfam" id="PF22924"/>
    </source>
</evidence>
<dbReference type="PANTHER" id="PTHR10909:SF390">
    <property type="entry name" value="PEROXISOMAL ACYL-COENZYME A OXIDASE 3"/>
    <property type="match status" value="1"/>
</dbReference>
<evidence type="ECO:0000256" key="2">
    <source>
        <dbReference type="ARBA" id="ARBA00004275"/>
    </source>
</evidence>
<dbReference type="Proteomes" id="UP001162162">
    <property type="component" value="Unassembled WGS sequence"/>
</dbReference>
<keyword evidence="6 11" id="KW-0274">FAD</keyword>
<evidence type="ECO:0000256" key="1">
    <source>
        <dbReference type="ARBA" id="ARBA00001974"/>
    </source>
</evidence>
<feature type="binding site" evidence="13">
    <location>
        <position position="150"/>
    </location>
    <ligand>
        <name>FAD</name>
        <dbReference type="ChEBI" id="CHEBI:57692"/>
    </ligand>
</feature>
<comment type="caution">
    <text evidence="16">The sequence shown here is derived from an EMBL/GenBank/DDBJ whole genome shotgun (WGS) entry which is preliminary data.</text>
</comment>
<feature type="active site" description="Proton acceptor" evidence="12">
    <location>
        <position position="440"/>
    </location>
</feature>
<evidence type="ECO:0000256" key="10">
    <source>
        <dbReference type="ARBA" id="ARBA00023140"/>
    </source>
</evidence>
<dbReference type="Pfam" id="PF22924">
    <property type="entry name" value="ACOX_C_alpha1"/>
    <property type="match status" value="1"/>
</dbReference>
<accession>A0AAV8XGY4</accession>
<evidence type="ECO:0000256" key="13">
    <source>
        <dbReference type="PIRSR" id="PIRSR000168-2"/>
    </source>
</evidence>
<dbReference type="GO" id="GO:0005504">
    <property type="term" value="F:fatty acid binding"/>
    <property type="evidence" value="ECO:0007669"/>
    <property type="project" value="TreeGrafter"/>
</dbReference>
<proteinExistence type="inferred from homology"/>
<keyword evidence="8" id="KW-0560">Oxidoreductase</keyword>
<comment type="cofactor">
    <cofactor evidence="1">
        <name>FAD</name>
        <dbReference type="ChEBI" id="CHEBI:57692"/>
    </cofactor>
</comment>
<dbReference type="EMBL" id="JAPWTK010000575">
    <property type="protein sequence ID" value="KAJ8938220.1"/>
    <property type="molecule type" value="Genomic_DNA"/>
</dbReference>
<dbReference type="SUPFAM" id="SSF56645">
    <property type="entry name" value="Acyl-CoA dehydrogenase NM domain-like"/>
    <property type="match status" value="1"/>
</dbReference>
<dbReference type="FunFam" id="1.20.140.10:FF:000010">
    <property type="entry name" value="Acyl-coenzyme A oxidase"/>
    <property type="match status" value="1"/>
</dbReference>
<feature type="domain" description="Acyl-CoA oxidase C-alpha1" evidence="15">
    <location>
        <begin position="292"/>
        <end position="455"/>
    </location>
</feature>
<sequence length="670" mass="75580">MNILPVPASGPLDYYRNKASFDWKKLKLFIDTEDIIIYKNEIYEELQKHPDYKIDLLSFKSFDEIRRIVARQAIIYKSIDLLSLENTIQNLRRPACTTRIMMQLSPSSSIKYSVGIRLFVSAILNMGTEKHLSYISDAEEGKIFGCYCLTEIGHGSNTKGMRTTATYSEGRECFILDSPDFEAAKCWAGGLGQGATHAVVYAQLILKNVNYGLHAFVVPVRDPKTFLPYSGLIVGDMGEKIGLNGIDNGFVMFNNYEIPRHNLLNRLGDVTKDGQYVTPIKDPNKRHGAALGSLSAGRVNITCICETLGTKALTIAIRYAAVRKQFGPDEEIPILEYQSHQYRLLPYLAAAYVLRIFNDYLTEVFYQFSIDTITGNNTETRLPELGMEIHAISSSCKPIAGWIMKDAIQECREACGGHGYLKVSGIGDIRNDHDANLTYEGENHVLIQQTSNWLLKIWPLVMEKKEISTPLESANFISDSSDILSKKFTATTIDELCVPENLLSIYKWLVCYLLKISYEKVSGELKSGKSIFWAKNDSQHFLLQRMLITISNATDHAIKNVLTKLYLLYGLWSLEKHIPVLYQGEYARGPTVTNLIHSSILKLCAELKDDAVSLVDVIAEPDFILNSVLGASDGMVYKRLESAFCLSPYNMKRPQWWEEIKNLVNVKNKL</sequence>
<evidence type="ECO:0000256" key="7">
    <source>
        <dbReference type="ARBA" id="ARBA00022832"/>
    </source>
</evidence>
<comment type="pathway">
    <text evidence="3">Lipid metabolism.</text>
</comment>
<dbReference type="PANTHER" id="PTHR10909">
    <property type="entry name" value="ELECTRON TRANSPORT OXIDOREDUCTASE"/>
    <property type="match status" value="1"/>
</dbReference>
<evidence type="ECO:0000259" key="14">
    <source>
        <dbReference type="Pfam" id="PF01756"/>
    </source>
</evidence>
<dbReference type="GO" id="GO:0055088">
    <property type="term" value="P:lipid homeostasis"/>
    <property type="evidence" value="ECO:0007669"/>
    <property type="project" value="TreeGrafter"/>
</dbReference>
<evidence type="ECO:0000256" key="9">
    <source>
        <dbReference type="ARBA" id="ARBA00023098"/>
    </source>
</evidence>
<evidence type="ECO:0000256" key="5">
    <source>
        <dbReference type="ARBA" id="ARBA00022630"/>
    </source>
</evidence>
<protein>
    <recommendedName>
        <fullName evidence="11">Acyl-coenzyme A oxidase</fullName>
    </recommendedName>
</protein>
<dbReference type="InterPro" id="IPR036250">
    <property type="entry name" value="AcylCo_DH-like_C"/>
</dbReference>
<dbReference type="PIRSF" id="PIRSF000168">
    <property type="entry name" value="Acyl-CoA_oxidase"/>
    <property type="match status" value="1"/>
</dbReference>
<reference evidence="16" key="1">
    <citation type="journal article" date="2023" name="Insect Mol. Biol.">
        <title>Genome sequencing provides insights into the evolution of gene families encoding plant cell wall-degrading enzymes in longhorned beetles.</title>
        <authorList>
            <person name="Shin N.R."/>
            <person name="Okamura Y."/>
            <person name="Kirsch R."/>
            <person name="Pauchet Y."/>
        </authorList>
    </citation>
    <scope>NUCLEOTIDE SEQUENCE</scope>
    <source>
        <strain evidence="16">AMC_N1</strain>
    </source>
</reference>
<organism evidence="16 17">
    <name type="scientific">Aromia moschata</name>
    <dbReference type="NCBI Taxonomy" id="1265417"/>
    <lineage>
        <taxon>Eukaryota</taxon>
        <taxon>Metazoa</taxon>
        <taxon>Ecdysozoa</taxon>
        <taxon>Arthropoda</taxon>
        <taxon>Hexapoda</taxon>
        <taxon>Insecta</taxon>
        <taxon>Pterygota</taxon>
        <taxon>Neoptera</taxon>
        <taxon>Endopterygota</taxon>
        <taxon>Coleoptera</taxon>
        <taxon>Polyphaga</taxon>
        <taxon>Cucujiformia</taxon>
        <taxon>Chrysomeloidea</taxon>
        <taxon>Cerambycidae</taxon>
        <taxon>Cerambycinae</taxon>
        <taxon>Callichromatini</taxon>
        <taxon>Aromia</taxon>
    </lineage>
</organism>
<keyword evidence="9" id="KW-0443">Lipid metabolism</keyword>
<feature type="binding site" evidence="13">
    <location>
        <position position="189"/>
    </location>
    <ligand>
        <name>FAD</name>
        <dbReference type="ChEBI" id="CHEBI:57692"/>
    </ligand>
</feature>
<name>A0AAV8XGY4_9CUCU</name>
<evidence type="ECO:0000313" key="17">
    <source>
        <dbReference type="Proteomes" id="UP001162162"/>
    </source>
</evidence>
<dbReference type="Pfam" id="PF01756">
    <property type="entry name" value="ACOX"/>
    <property type="match status" value="1"/>
</dbReference>
<evidence type="ECO:0000256" key="3">
    <source>
        <dbReference type="ARBA" id="ARBA00005189"/>
    </source>
</evidence>
<dbReference type="Gene3D" id="2.40.110.10">
    <property type="entry name" value="Butyryl-CoA Dehydrogenase, subunit A, domain 2"/>
    <property type="match status" value="1"/>
</dbReference>
<evidence type="ECO:0000256" key="4">
    <source>
        <dbReference type="ARBA" id="ARBA00006288"/>
    </source>
</evidence>
<comment type="similarity">
    <text evidence="4 11">Belongs to the acyl-CoA oxidase family.</text>
</comment>
<keyword evidence="5 11" id="KW-0285">Flavoprotein</keyword>
<evidence type="ECO:0000256" key="8">
    <source>
        <dbReference type="ARBA" id="ARBA00023002"/>
    </source>
</evidence>
<dbReference type="InterPro" id="IPR046373">
    <property type="entry name" value="Acyl-CoA_Oxase/DH_mid-dom_sf"/>
</dbReference>
<comment type="subcellular location">
    <subcellularLocation>
        <location evidence="2">Peroxisome</location>
    </subcellularLocation>
</comment>
<dbReference type="Gene3D" id="1.20.140.10">
    <property type="entry name" value="Butyryl-CoA Dehydrogenase, subunit A, domain 3"/>
    <property type="match status" value="2"/>
</dbReference>
<dbReference type="FunFam" id="1.20.140.10:FF:000007">
    <property type="entry name" value="Acyl-coenzyme A oxidase"/>
    <property type="match status" value="1"/>
</dbReference>
<evidence type="ECO:0000256" key="11">
    <source>
        <dbReference type="PIRNR" id="PIRNR000168"/>
    </source>
</evidence>
<keyword evidence="10" id="KW-0576">Peroxisome</keyword>
<evidence type="ECO:0000256" key="12">
    <source>
        <dbReference type="PIRSR" id="PIRSR000168-1"/>
    </source>
</evidence>
<keyword evidence="7" id="KW-0276">Fatty acid metabolism</keyword>
<dbReference type="SUPFAM" id="SSF47203">
    <property type="entry name" value="Acyl-CoA dehydrogenase C-terminal domain-like"/>
    <property type="match status" value="2"/>
</dbReference>
<dbReference type="InterPro" id="IPR009100">
    <property type="entry name" value="AcylCoA_DH/oxidase_NM_dom_sf"/>
</dbReference>
<dbReference type="InterPro" id="IPR002655">
    <property type="entry name" value="Acyl-CoA_oxidase_C"/>
</dbReference>
<dbReference type="GO" id="GO:0005777">
    <property type="term" value="C:peroxisome"/>
    <property type="evidence" value="ECO:0007669"/>
    <property type="project" value="UniProtKB-SubCell"/>
</dbReference>
<dbReference type="FunFam" id="2.40.110.10:FF:000005">
    <property type="entry name" value="Acyl-coenzyme A oxidase"/>
    <property type="match status" value="1"/>
</dbReference>
<keyword evidence="17" id="KW-1185">Reference proteome</keyword>
<evidence type="ECO:0000313" key="16">
    <source>
        <dbReference type="EMBL" id="KAJ8938220.1"/>
    </source>
</evidence>